<gene>
    <name evidence="3" type="ORF">BK022_19185</name>
</gene>
<dbReference type="Proteomes" id="UP000180215">
    <property type="component" value="Unassembled WGS sequence"/>
</dbReference>
<evidence type="ECO:0000313" key="3">
    <source>
        <dbReference type="EMBL" id="OHV15422.1"/>
    </source>
</evidence>
<dbReference type="InterPro" id="IPR007569">
    <property type="entry name" value="DUF559"/>
</dbReference>
<dbReference type="EMBL" id="MNAO01000275">
    <property type="protein sequence ID" value="OHV15422.1"/>
    <property type="molecule type" value="Genomic_DNA"/>
</dbReference>
<dbReference type="InterPro" id="IPR047216">
    <property type="entry name" value="Endonuclease_DUF559_bact"/>
</dbReference>
<name>A0A1S1P4B6_METEX</name>
<dbReference type="SUPFAM" id="SSF52980">
    <property type="entry name" value="Restriction endonuclease-like"/>
    <property type="match status" value="1"/>
</dbReference>
<reference evidence="3 4" key="1">
    <citation type="submission" date="2016-10" db="EMBL/GenBank/DDBJ databases">
        <title>Draft genome sequence of Methylobacterium extorquens CP3, a seed endophyte of Crotalaria pumila with plant growth-promoting and metal tolerance properties.</title>
        <authorList>
            <person name="Sanchez-Lopez A.S."/>
            <person name="Van Hamme J.D."/>
            <person name="Thijs S."/>
            <person name="Mcammond B.M."/>
            <person name="Stevens V."/>
            <person name="Gonzalez-Chavez M.D.C."/>
            <person name="Vangronsveld J."/>
        </authorList>
    </citation>
    <scope>NUCLEOTIDE SEQUENCE [LARGE SCALE GENOMIC DNA]</scope>
    <source>
        <strain evidence="3 4">CP3</strain>
    </source>
</reference>
<evidence type="ECO:0000256" key="1">
    <source>
        <dbReference type="SAM" id="MobiDB-lite"/>
    </source>
</evidence>
<dbReference type="InterPro" id="IPR011335">
    <property type="entry name" value="Restrct_endonuc-II-like"/>
</dbReference>
<evidence type="ECO:0000313" key="4">
    <source>
        <dbReference type="Proteomes" id="UP000180215"/>
    </source>
</evidence>
<dbReference type="Gene3D" id="3.40.960.10">
    <property type="entry name" value="VSR Endonuclease"/>
    <property type="match status" value="1"/>
</dbReference>
<feature type="domain" description="DUF559" evidence="2">
    <location>
        <begin position="14"/>
        <end position="120"/>
    </location>
</feature>
<dbReference type="CDD" id="cd01038">
    <property type="entry name" value="Endonuclease_DUF559"/>
    <property type="match status" value="1"/>
</dbReference>
<evidence type="ECO:0000259" key="2">
    <source>
        <dbReference type="Pfam" id="PF04480"/>
    </source>
</evidence>
<dbReference type="AlphaFoldDB" id="A0A1S1P4B6"/>
<feature type="region of interest" description="Disordered" evidence="1">
    <location>
        <begin position="132"/>
        <end position="151"/>
    </location>
</feature>
<dbReference type="Pfam" id="PF04480">
    <property type="entry name" value="DUF559"/>
    <property type="match status" value="1"/>
</dbReference>
<comment type="caution">
    <text evidence="3">The sequence shown here is derived from an EMBL/GenBank/DDBJ whole genome shotgun (WGS) entry which is preliminary data.</text>
</comment>
<dbReference type="PANTHER" id="PTHR38590:SF1">
    <property type="entry name" value="BLL0828 PROTEIN"/>
    <property type="match status" value="1"/>
</dbReference>
<dbReference type="PANTHER" id="PTHR38590">
    <property type="entry name" value="BLL0828 PROTEIN"/>
    <property type="match status" value="1"/>
</dbReference>
<organism evidence="3 4">
    <name type="scientific">Methylorubrum extorquens</name>
    <name type="common">Methylobacterium dichloromethanicum</name>
    <name type="synonym">Methylobacterium extorquens</name>
    <dbReference type="NCBI Taxonomy" id="408"/>
    <lineage>
        <taxon>Bacteria</taxon>
        <taxon>Pseudomonadati</taxon>
        <taxon>Pseudomonadota</taxon>
        <taxon>Alphaproteobacteria</taxon>
        <taxon>Hyphomicrobiales</taxon>
        <taxon>Methylobacteriaceae</taxon>
        <taxon>Methylorubrum</taxon>
    </lineage>
</organism>
<accession>A0A1S1P4B6</accession>
<proteinExistence type="predicted"/>
<protein>
    <recommendedName>
        <fullName evidence="2">DUF559 domain-containing protein</fullName>
    </recommendedName>
</protein>
<sequence>MDKRPKLNEVSPRLRRFARAQRKDMPRAEALFWEEVRGGRFKGAKFKRQVPIAPFIADFYCASARLIIEIDGPVHDTDDRRRRDETRDTWLTAQGFMVLRFSTDLVLSNLGAVMNAIGAVIGDRGYPSPASLREASFPAEGEGPRCASAPT</sequence>